<evidence type="ECO:0000313" key="1">
    <source>
        <dbReference type="EMBL" id="GIX87118.1"/>
    </source>
</evidence>
<name>A0AAV4NR20_CAEEX</name>
<reference evidence="1 2" key="1">
    <citation type="submission" date="2021-06" db="EMBL/GenBank/DDBJ databases">
        <title>Caerostris extrusa draft genome.</title>
        <authorList>
            <person name="Kono N."/>
            <person name="Arakawa K."/>
        </authorList>
    </citation>
    <scope>NUCLEOTIDE SEQUENCE [LARGE SCALE GENOMIC DNA]</scope>
</reference>
<dbReference type="AlphaFoldDB" id="A0AAV4NR20"/>
<proteinExistence type="predicted"/>
<dbReference type="EMBL" id="BPLR01021203">
    <property type="protein sequence ID" value="GIX87118.1"/>
    <property type="molecule type" value="Genomic_DNA"/>
</dbReference>
<keyword evidence="2" id="KW-1185">Reference proteome</keyword>
<protein>
    <submittedName>
        <fullName evidence="1">Calbindin-32</fullName>
    </submittedName>
</protein>
<organism evidence="1 2">
    <name type="scientific">Caerostris extrusa</name>
    <name type="common">Bark spider</name>
    <name type="synonym">Caerostris bankana</name>
    <dbReference type="NCBI Taxonomy" id="172846"/>
    <lineage>
        <taxon>Eukaryota</taxon>
        <taxon>Metazoa</taxon>
        <taxon>Ecdysozoa</taxon>
        <taxon>Arthropoda</taxon>
        <taxon>Chelicerata</taxon>
        <taxon>Arachnida</taxon>
        <taxon>Araneae</taxon>
        <taxon>Araneomorphae</taxon>
        <taxon>Entelegynae</taxon>
        <taxon>Araneoidea</taxon>
        <taxon>Araneidae</taxon>
        <taxon>Caerostris</taxon>
    </lineage>
</organism>
<gene>
    <name evidence="1" type="primary">CSH_0347</name>
    <name evidence="1" type="ORF">CEXT_408971</name>
</gene>
<comment type="caution">
    <text evidence="1">The sequence shown here is derived from an EMBL/GenBank/DDBJ whole genome shotgun (WGS) entry which is preliminary data.</text>
</comment>
<dbReference type="Proteomes" id="UP001054945">
    <property type="component" value="Unassembled WGS sequence"/>
</dbReference>
<sequence length="192" mass="22087">MSSMPINEHCSRCGAQHRLALAQRCIRLNKIVCGNPSALTVPNEFEQVVEERQNSFFSQGANQKVLCFRSPILKFSNSIVFQEGVDHPSFLFESLTKGVKKIKKRHGDKAMEEQRKPRKSNSCNFMRQFRDKNTRELKNLTATQFMEVWSHYDRDGKCYYVITCSPACNQVFVFLLVAAYGKGETCCYLFGF</sequence>
<accession>A0AAV4NR20</accession>
<evidence type="ECO:0000313" key="2">
    <source>
        <dbReference type="Proteomes" id="UP001054945"/>
    </source>
</evidence>